<keyword evidence="2" id="KW-0812">Transmembrane</keyword>
<feature type="domain" description="D-alanyl-D-alanine carboxypeptidase-like core" evidence="3">
    <location>
        <begin position="262"/>
        <end position="366"/>
    </location>
</feature>
<dbReference type="InterPro" id="IPR052179">
    <property type="entry name" value="DD-CPase-like"/>
</dbReference>
<protein>
    <submittedName>
        <fullName evidence="4">M15 family metallopeptidase</fullName>
        <ecNumber evidence="4">3.4.-.-</ecNumber>
    </submittedName>
</protein>
<feature type="region of interest" description="Disordered" evidence="1">
    <location>
        <begin position="1"/>
        <end position="29"/>
    </location>
</feature>
<dbReference type="GO" id="GO:0016787">
    <property type="term" value="F:hydrolase activity"/>
    <property type="evidence" value="ECO:0007669"/>
    <property type="project" value="UniProtKB-KW"/>
</dbReference>
<reference evidence="4 5" key="1">
    <citation type="submission" date="2024-10" db="EMBL/GenBank/DDBJ databases">
        <title>The Natural Products Discovery Center: Release of the First 8490 Sequenced Strains for Exploring Actinobacteria Biosynthetic Diversity.</title>
        <authorList>
            <person name="Kalkreuter E."/>
            <person name="Kautsar S.A."/>
            <person name="Yang D."/>
            <person name="Bader C.D."/>
            <person name="Teijaro C.N."/>
            <person name="Fluegel L."/>
            <person name="Davis C.M."/>
            <person name="Simpson J.R."/>
            <person name="Lauterbach L."/>
            <person name="Steele A.D."/>
            <person name="Gui C."/>
            <person name="Meng S."/>
            <person name="Li G."/>
            <person name="Viehrig K."/>
            <person name="Ye F."/>
            <person name="Su P."/>
            <person name="Kiefer A.F."/>
            <person name="Nichols A."/>
            <person name="Cepeda A.J."/>
            <person name="Yan W."/>
            <person name="Fan B."/>
            <person name="Jiang Y."/>
            <person name="Adhikari A."/>
            <person name="Zheng C.-J."/>
            <person name="Schuster L."/>
            <person name="Cowan T.M."/>
            <person name="Smanski M.J."/>
            <person name="Chevrette M.G."/>
            <person name="De Carvalho L.P.S."/>
            <person name="Shen B."/>
        </authorList>
    </citation>
    <scope>NUCLEOTIDE SEQUENCE [LARGE SCALE GENOMIC DNA]</scope>
    <source>
        <strain evidence="4 5">NPDC019481</strain>
    </source>
</reference>
<evidence type="ECO:0000313" key="4">
    <source>
        <dbReference type="EMBL" id="MFI2486784.1"/>
    </source>
</evidence>
<dbReference type="InterPro" id="IPR003709">
    <property type="entry name" value="VanY-like_core_dom"/>
</dbReference>
<evidence type="ECO:0000256" key="1">
    <source>
        <dbReference type="SAM" id="MobiDB-lite"/>
    </source>
</evidence>
<dbReference type="EMBL" id="JBIRYI010000004">
    <property type="protein sequence ID" value="MFI2486784.1"/>
    <property type="molecule type" value="Genomic_DNA"/>
</dbReference>
<dbReference type="EC" id="3.4.-.-" evidence="4"/>
<evidence type="ECO:0000256" key="2">
    <source>
        <dbReference type="SAM" id="Phobius"/>
    </source>
</evidence>
<name>A0ABW7XHR2_9MICO</name>
<dbReference type="InterPro" id="IPR009045">
    <property type="entry name" value="Zn_M74/Hedgehog-like"/>
</dbReference>
<dbReference type="PANTHER" id="PTHR34385">
    <property type="entry name" value="D-ALANYL-D-ALANINE CARBOXYPEPTIDASE"/>
    <property type="match status" value="1"/>
</dbReference>
<feature type="transmembrane region" description="Helical" evidence="2">
    <location>
        <begin position="38"/>
        <end position="59"/>
    </location>
</feature>
<evidence type="ECO:0000259" key="3">
    <source>
        <dbReference type="Pfam" id="PF02557"/>
    </source>
</evidence>
<dbReference type="Proteomes" id="UP001611580">
    <property type="component" value="Unassembled WGS sequence"/>
</dbReference>
<evidence type="ECO:0000313" key="5">
    <source>
        <dbReference type="Proteomes" id="UP001611580"/>
    </source>
</evidence>
<sequence length="374" mass="39651">MTLTNTVPPAQPTDGRPDGSARERREAKARRRRALRRTLAATIVVVVLLGLAGLSWYLVSDVEDLGTQNVAARHLLASSESRVADPATREALAEQIAAADAVLAEPFLTRLTMGTAEVGDALGAASDAVRASMVDLARHEVTAARKSLAAATGRGEKIYAATEGKGADDTVRSSLRAALDTSTAADAAASSAFTGTDLERLGEAEYDLSTKRSVVTAATEAMATAQDAVTCPAPDQVWDPDSGKLQKDQLARIPWAPDFVVRADVLDGLIALDEAYQAEFGTHLTINSAYRSYASQEELYDPSSPIAAPPGCSNHGLGLAVDIGGGVETFDTPQYNWLKTHAEAHGWIHPAFAEPNGRVPEPWHWQSVLARESS</sequence>
<feature type="compositionally biased region" description="Basic and acidic residues" evidence="1">
    <location>
        <begin position="15"/>
        <end position="26"/>
    </location>
</feature>
<keyword evidence="4" id="KW-0378">Hydrolase</keyword>
<dbReference type="RefSeq" id="WP_397402985.1">
    <property type="nucleotide sequence ID" value="NZ_JBIRYI010000004.1"/>
</dbReference>
<dbReference type="CDD" id="cd14814">
    <property type="entry name" value="Peptidase_M15"/>
    <property type="match status" value="1"/>
</dbReference>
<keyword evidence="5" id="KW-1185">Reference proteome</keyword>
<proteinExistence type="predicted"/>
<accession>A0ABW7XHR2</accession>
<dbReference type="SUPFAM" id="SSF55166">
    <property type="entry name" value="Hedgehog/DD-peptidase"/>
    <property type="match status" value="1"/>
</dbReference>
<dbReference type="PANTHER" id="PTHR34385:SF1">
    <property type="entry name" value="PEPTIDOGLYCAN L-ALANYL-D-GLUTAMATE ENDOPEPTIDASE CWLK"/>
    <property type="match status" value="1"/>
</dbReference>
<gene>
    <name evidence="4" type="ORF">ACH47X_07730</name>
</gene>
<dbReference type="Gene3D" id="3.30.1380.10">
    <property type="match status" value="1"/>
</dbReference>
<keyword evidence="2" id="KW-1133">Transmembrane helix</keyword>
<organism evidence="4 5">
    <name type="scientific">Promicromonospora kroppenstedtii</name>
    <dbReference type="NCBI Taxonomy" id="440482"/>
    <lineage>
        <taxon>Bacteria</taxon>
        <taxon>Bacillati</taxon>
        <taxon>Actinomycetota</taxon>
        <taxon>Actinomycetes</taxon>
        <taxon>Micrococcales</taxon>
        <taxon>Promicromonosporaceae</taxon>
        <taxon>Promicromonospora</taxon>
    </lineage>
</organism>
<dbReference type="Pfam" id="PF02557">
    <property type="entry name" value="VanY"/>
    <property type="match status" value="1"/>
</dbReference>
<comment type="caution">
    <text evidence="4">The sequence shown here is derived from an EMBL/GenBank/DDBJ whole genome shotgun (WGS) entry which is preliminary data.</text>
</comment>
<keyword evidence="2" id="KW-0472">Membrane</keyword>